<dbReference type="Pfam" id="PF13305">
    <property type="entry name" value="TetR_C_33"/>
    <property type="match status" value="1"/>
</dbReference>
<reference evidence="7 8" key="1">
    <citation type="journal article" date="2021" name="Int. J. Syst. Evol. Microbiol.">
        <title>Reticulibacter mediterranei gen. nov., sp. nov., within the new family Reticulibacteraceae fam. nov., and Ktedonospora formicarum gen. nov., sp. nov., Ktedonobacter robiniae sp. nov., Dictyobacter formicarum sp. nov. and Dictyobacter arantiisoli sp. nov., belonging to the class Ktedonobacteria.</title>
        <authorList>
            <person name="Yabe S."/>
            <person name="Zheng Y."/>
            <person name="Wang C.M."/>
            <person name="Sakai Y."/>
            <person name="Abe K."/>
            <person name="Yokota A."/>
            <person name="Donadio S."/>
            <person name="Cavaletti L."/>
            <person name="Monciardini P."/>
        </authorList>
    </citation>
    <scope>NUCLEOTIDE SEQUENCE [LARGE SCALE GENOMIC DNA]</scope>
    <source>
        <strain evidence="7 8">SOSP1-9</strain>
    </source>
</reference>
<feature type="DNA-binding region" description="H-T-H motif" evidence="4">
    <location>
        <begin position="48"/>
        <end position="67"/>
    </location>
</feature>
<sequence>MGKEIKTREARIRTASRHRREQEKEELRQTILKVAAILFLERGYDRFSMRQLAEEIGYSAATLYLYFRDKDELLFTVVDESFARFEQQLAQAATLSADPWERLAALAQAYVGFGLQNPVHYQLMFMWRTDFLTQVRPGEQQPRLSALRVLQETIQFAMDEGVMEAGNAQSYSDVLWATMHGIVSLTISMPGFDNERIQQATALAREMVFKAFRKG</sequence>
<dbReference type="PANTHER" id="PTHR30055:SF234">
    <property type="entry name" value="HTH-TYPE TRANSCRIPTIONAL REGULATOR BETI"/>
    <property type="match status" value="1"/>
</dbReference>
<keyword evidence="2 4" id="KW-0238">DNA-binding</keyword>
<dbReference type="SUPFAM" id="SSF48498">
    <property type="entry name" value="Tetracyclin repressor-like, C-terminal domain"/>
    <property type="match status" value="1"/>
</dbReference>
<evidence type="ECO:0000259" key="6">
    <source>
        <dbReference type="PROSITE" id="PS50977"/>
    </source>
</evidence>
<dbReference type="InterPro" id="IPR001647">
    <property type="entry name" value="HTH_TetR"/>
</dbReference>
<dbReference type="Pfam" id="PF00440">
    <property type="entry name" value="TetR_N"/>
    <property type="match status" value="1"/>
</dbReference>
<keyword evidence="1" id="KW-0805">Transcription regulation</keyword>
<dbReference type="InterPro" id="IPR025996">
    <property type="entry name" value="MT1864/Rv1816-like_C"/>
</dbReference>
<evidence type="ECO:0000256" key="1">
    <source>
        <dbReference type="ARBA" id="ARBA00023015"/>
    </source>
</evidence>
<name>A0ABQ3VEG5_9CHLR</name>
<protein>
    <submittedName>
        <fullName evidence="7">TetR family transcriptional regulator</fullName>
    </submittedName>
</protein>
<dbReference type="Gene3D" id="1.10.357.10">
    <property type="entry name" value="Tetracycline Repressor, domain 2"/>
    <property type="match status" value="1"/>
</dbReference>
<dbReference type="RefSeq" id="WP_201361430.1">
    <property type="nucleotide sequence ID" value="NZ_BNJJ01000004.1"/>
</dbReference>
<evidence type="ECO:0000256" key="5">
    <source>
        <dbReference type="SAM" id="MobiDB-lite"/>
    </source>
</evidence>
<dbReference type="InterPro" id="IPR036271">
    <property type="entry name" value="Tet_transcr_reg_TetR-rel_C_sf"/>
</dbReference>
<feature type="region of interest" description="Disordered" evidence="5">
    <location>
        <begin position="1"/>
        <end position="21"/>
    </location>
</feature>
<feature type="domain" description="HTH tetR-type" evidence="6">
    <location>
        <begin position="25"/>
        <end position="85"/>
    </location>
</feature>
<dbReference type="PROSITE" id="PS50977">
    <property type="entry name" value="HTH_TETR_2"/>
    <property type="match status" value="1"/>
</dbReference>
<comment type="caution">
    <text evidence="7">The sequence shown here is derived from an EMBL/GenBank/DDBJ whole genome shotgun (WGS) entry which is preliminary data.</text>
</comment>
<dbReference type="PANTHER" id="PTHR30055">
    <property type="entry name" value="HTH-TYPE TRANSCRIPTIONAL REGULATOR RUTR"/>
    <property type="match status" value="1"/>
</dbReference>
<dbReference type="EMBL" id="BNJJ01000004">
    <property type="protein sequence ID" value="GHO83778.1"/>
    <property type="molecule type" value="Genomic_DNA"/>
</dbReference>
<evidence type="ECO:0000256" key="2">
    <source>
        <dbReference type="ARBA" id="ARBA00023125"/>
    </source>
</evidence>
<dbReference type="PRINTS" id="PR00455">
    <property type="entry name" value="HTHTETR"/>
</dbReference>
<proteinExistence type="predicted"/>
<dbReference type="Proteomes" id="UP000635565">
    <property type="component" value="Unassembled WGS sequence"/>
</dbReference>
<organism evidence="7 8">
    <name type="scientific">Dictyobacter formicarum</name>
    <dbReference type="NCBI Taxonomy" id="2778368"/>
    <lineage>
        <taxon>Bacteria</taxon>
        <taxon>Bacillati</taxon>
        <taxon>Chloroflexota</taxon>
        <taxon>Ktedonobacteria</taxon>
        <taxon>Ktedonobacterales</taxon>
        <taxon>Dictyobacteraceae</taxon>
        <taxon>Dictyobacter</taxon>
    </lineage>
</organism>
<keyword evidence="8" id="KW-1185">Reference proteome</keyword>
<evidence type="ECO:0000313" key="8">
    <source>
        <dbReference type="Proteomes" id="UP000635565"/>
    </source>
</evidence>
<evidence type="ECO:0000256" key="3">
    <source>
        <dbReference type="ARBA" id="ARBA00023163"/>
    </source>
</evidence>
<dbReference type="SUPFAM" id="SSF46689">
    <property type="entry name" value="Homeodomain-like"/>
    <property type="match status" value="1"/>
</dbReference>
<evidence type="ECO:0000313" key="7">
    <source>
        <dbReference type="EMBL" id="GHO83778.1"/>
    </source>
</evidence>
<dbReference type="InterPro" id="IPR009057">
    <property type="entry name" value="Homeodomain-like_sf"/>
</dbReference>
<dbReference type="InterPro" id="IPR050109">
    <property type="entry name" value="HTH-type_TetR-like_transc_reg"/>
</dbReference>
<feature type="compositionally biased region" description="Basic and acidic residues" evidence="5">
    <location>
        <begin position="1"/>
        <end position="12"/>
    </location>
</feature>
<accession>A0ABQ3VEG5</accession>
<evidence type="ECO:0000256" key="4">
    <source>
        <dbReference type="PROSITE-ProRule" id="PRU00335"/>
    </source>
</evidence>
<gene>
    <name evidence="7" type="ORF">KSZ_17840</name>
</gene>
<keyword evidence="3" id="KW-0804">Transcription</keyword>